<dbReference type="InterPro" id="IPR007627">
    <property type="entry name" value="RNA_pol_sigma70_r2"/>
</dbReference>
<dbReference type="Gene3D" id="1.10.10.10">
    <property type="entry name" value="Winged helix-like DNA-binding domain superfamily/Winged helix DNA-binding domain"/>
    <property type="match status" value="1"/>
</dbReference>
<dbReference type="InterPro" id="IPR039425">
    <property type="entry name" value="RNA_pol_sigma-70-like"/>
</dbReference>
<keyword evidence="2" id="KW-0805">Transcription regulation</keyword>
<feature type="compositionally biased region" description="Low complexity" evidence="6">
    <location>
        <begin position="133"/>
        <end position="149"/>
    </location>
</feature>
<proteinExistence type="inferred from homology"/>
<dbReference type="InterPro" id="IPR013249">
    <property type="entry name" value="RNA_pol_sigma70_r4_t2"/>
</dbReference>
<dbReference type="AlphaFoldDB" id="A0A1R0XB42"/>
<dbReference type="InterPro" id="IPR013325">
    <property type="entry name" value="RNA_pol_sigma_r2"/>
</dbReference>
<dbReference type="Pfam" id="PF08281">
    <property type="entry name" value="Sigma70_r4_2"/>
    <property type="match status" value="1"/>
</dbReference>
<dbReference type="Pfam" id="PF04542">
    <property type="entry name" value="Sigma70_r2"/>
    <property type="match status" value="1"/>
</dbReference>
<dbReference type="PANTHER" id="PTHR43133:SF8">
    <property type="entry name" value="RNA POLYMERASE SIGMA FACTOR HI_1459-RELATED"/>
    <property type="match status" value="1"/>
</dbReference>
<evidence type="ECO:0000313" key="9">
    <source>
        <dbReference type="EMBL" id="OMD32151.1"/>
    </source>
</evidence>
<evidence type="ECO:0000256" key="6">
    <source>
        <dbReference type="SAM" id="MobiDB-lite"/>
    </source>
</evidence>
<feature type="domain" description="RNA polymerase sigma factor 70 region 4 type 2" evidence="8">
    <location>
        <begin position="200"/>
        <end position="250"/>
    </location>
</feature>
<dbReference type="EMBL" id="MKQP01000018">
    <property type="protein sequence ID" value="OMD32151.1"/>
    <property type="molecule type" value="Genomic_DNA"/>
</dbReference>
<evidence type="ECO:0000256" key="3">
    <source>
        <dbReference type="ARBA" id="ARBA00023082"/>
    </source>
</evidence>
<dbReference type="InterPro" id="IPR013324">
    <property type="entry name" value="RNA_pol_sigma_r3/r4-like"/>
</dbReference>
<protein>
    <recommendedName>
        <fullName evidence="11">RNA polymerase sigma factor 70 region 4 type 2 domain-containing protein</fullName>
    </recommendedName>
</protein>
<dbReference type="InterPro" id="IPR036388">
    <property type="entry name" value="WH-like_DNA-bd_sf"/>
</dbReference>
<feature type="region of interest" description="Disordered" evidence="6">
    <location>
        <begin position="110"/>
        <end position="149"/>
    </location>
</feature>
<accession>A0A1R0XB42</accession>
<dbReference type="GO" id="GO:0003677">
    <property type="term" value="F:DNA binding"/>
    <property type="evidence" value="ECO:0007669"/>
    <property type="project" value="UniProtKB-KW"/>
</dbReference>
<evidence type="ECO:0000256" key="2">
    <source>
        <dbReference type="ARBA" id="ARBA00023015"/>
    </source>
</evidence>
<reference evidence="9 10" key="1">
    <citation type="submission" date="2016-10" db="EMBL/GenBank/DDBJ databases">
        <title>Paenibacillus species isolates.</title>
        <authorList>
            <person name="Beno S.M."/>
        </authorList>
    </citation>
    <scope>NUCLEOTIDE SEQUENCE [LARGE SCALE GENOMIC DNA]</scope>
    <source>
        <strain evidence="9 10">FSL H7-0604</strain>
    </source>
</reference>
<keyword evidence="3" id="KW-0731">Sigma factor</keyword>
<dbReference type="SUPFAM" id="SSF88946">
    <property type="entry name" value="Sigma2 domain of RNA polymerase sigma factors"/>
    <property type="match status" value="1"/>
</dbReference>
<keyword evidence="4" id="KW-0238">DNA-binding</keyword>
<evidence type="ECO:0000256" key="1">
    <source>
        <dbReference type="ARBA" id="ARBA00010641"/>
    </source>
</evidence>
<evidence type="ECO:0000259" key="7">
    <source>
        <dbReference type="Pfam" id="PF04542"/>
    </source>
</evidence>
<name>A0A1R0XB42_9BACL</name>
<dbReference type="PANTHER" id="PTHR43133">
    <property type="entry name" value="RNA POLYMERASE ECF-TYPE SIGMA FACTO"/>
    <property type="match status" value="1"/>
</dbReference>
<evidence type="ECO:0008006" key="11">
    <source>
        <dbReference type="Google" id="ProtNLM"/>
    </source>
</evidence>
<evidence type="ECO:0000256" key="5">
    <source>
        <dbReference type="ARBA" id="ARBA00023163"/>
    </source>
</evidence>
<sequence length="338" mass="36842">MIILEKLSTGDEPDESNSRSLQIALKRYCLALTQSPWDADDLAQDTWVKALGYMKTSNSTSANNGNSPMNEVKQNKETIENDKANGANGANEKLKTNQTNQMNYTFSKAATSAKAVTPSKTAPSTRSAKSAMHSTIPTNSTHHTSSTNHPNPEALLFRIARNTWIDILRRKATLSRVLELDQSPTEASAEYGSFEIEAAFQALQEHLSPLQQAVFLLRDVLGHSAMEAAEILDTTEGAIKAALHRARQALPLVRQELLQADGPSLPQDTAMQIVLTRLAAAYEHGEIAELIELVFADESQEPVMAVSSQSLQGFQTFQAGGFSSNSWNYTTPGMCMVA</sequence>
<gene>
    <name evidence="9" type="ORF">BJP51_16325</name>
</gene>
<dbReference type="CDD" id="cd06171">
    <property type="entry name" value="Sigma70_r4"/>
    <property type="match status" value="1"/>
</dbReference>
<dbReference type="SUPFAM" id="SSF88659">
    <property type="entry name" value="Sigma3 and sigma4 domains of RNA polymerase sigma factors"/>
    <property type="match status" value="1"/>
</dbReference>
<feature type="compositionally biased region" description="Polar residues" evidence="6">
    <location>
        <begin position="118"/>
        <end position="128"/>
    </location>
</feature>
<dbReference type="GO" id="GO:0016987">
    <property type="term" value="F:sigma factor activity"/>
    <property type="evidence" value="ECO:0007669"/>
    <property type="project" value="UniProtKB-KW"/>
</dbReference>
<keyword evidence="5" id="KW-0804">Transcription</keyword>
<dbReference type="GO" id="GO:0006352">
    <property type="term" value="P:DNA-templated transcription initiation"/>
    <property type="evidence" value="ECO:0007669"/>
    <property type="project" value="InterPro"/>
</dbReference>
<comment type="caution">
    <text evidence="9">The sequence shown here is derived from an EMBL/GenBank/DDBJ whole genome shotgun (WGS) entry which is preliminary data.</text>
</comment>
<evidence type="ECO:0000313" key="10">
    <source>
        <dbReference type="Proteomes" id="UP000187465"/>
    </source>
</evidence>
<evidence type="ECO:0000256" key="4">
    <source>
        <dbReference type="ARBA" id="ARBA00023125"/>
    </source>
</evidence>
<dbReference type="Proteomes" id="UP000187465">
    <property type="component" value="Unassembled WGS sequence"/>
</dbReference>
<comment type="similarity">
    <text evidence="1">Belongs to the sigma-70 factor family. ECF subfamily.</text>
</comment>
<evidence type="ECO:0000259" key="8">
    <source>
        <dbReference type="Pfam" id="PF08281"/>
    </source>
</evidence>
<feature type="domain" description="RNA polymerase sigma-70 region 2" evidence="7">
    <location>
        <begin position="21"/>
        <end position="52"/>
    </location>
</feature>
<organism evidence="9 10">
    <name type="scientific">Paenibacillus odorifer</name>
    <dbReference type="NCBI Taxonomy" id="189426"/>
    <lineage>
        <taxon>Bacteria</taxon>
        <taxon>Bacillati</taxon>
        <taxon>Bacillota</taxon>
        <taxon>Bacilli</taxon>
        <taxon>Bacillales</taxon>
        <taxon>Paenibacillaceae</taxon>
        <taxon>Paenibacillus</taxon>
    </lineage>
</organism>